<organism evidence="2 3">
    <name type="scientific">Diceros bicornis minor</name>
    <name type="common">South-central black rhinoceros</name>
    <dbReference type="NCBI Taxonomy" id="77932"/>
    <lineage>
        <taxon>Eukaryota</taxon>
        <taxon>Metazoa</taxon>
        <taxon>Chordata</taxon>
        <taxon>Craniata</taxon>
        <taxon>Vertebrata</taxon>
        <taxon>Euteleostomi</taxon>
        <taxon>Mammalia</taxon>
        <taxon>Eutheria</taxon>
        <taxon>Laurasiatheria</taxon>
        <taxon>Perissodactyla</taxon>
        <taxon>Rhinocerotidae</taxon>
        <taxon>Diceros</taxon>
    </lineage>
</organism>
<comment type="caution">
    <text evidence="2">The sequence shown here is derived from an EMBL/GenBank/DDBJ whole genome shotgun (WGS) entry which is preliminary data.</text>
</comment>
<evidence type="ECO:0000313" key="2">
    <source>
        <dbReference type="EMBL" id="KAF5919263.1"/>
    </source>
</evidence>
<dbReference type="Proteomes" id="UP000551758">
    <property type="component" value="Unassembled WGS sequence"/>
</dbReference>
<gene>
    <name evidence="2" type="ORF">HPG69_016603</name>
</gene>
<evidence type="ECO:0000256" key="1">
    <source>
        <dbReference type="SAM" id="MobiDB-lite"/>
    </source>
</evidence>
<dbReference type="AlphaFoldDB" id="A0A7J7EU90"/>
<sequence>MPREVFPTDRAAGTKRDLKLAKLPGPRRSRTVHALPAFSCERPLGPPGSSPGCCNTRALHPRNRLDRLSRALHPWGRDPGSPPERSIPGPGGRPPWRQGAASRRRLFAGSRVASFRGIGRQRPYPSVFPFLGLCAPILDECACVRFWTGENILVIYKLIHTGRGAGLFGEERPGGGAAEETQEEAAAARSRARRGERRFQPPEPSSGISLT</sequence>
<feature type="region of interest" description="Disordered" evidence="1">
    <location>
        <begin position="170"/>
        <end position="211"/>
    </location>
</feature>
<proteinExistence type="predicted"/>
<accession>A0A7J7EU90</accession>
<keyword evidence="3" id="KW-1185">Reference proteome</keyword>
<protein>
    <submittedName>
        <fullName evidence="2">Uncharacterized protein</fullName>
    </submittedName>
</protein>
<dbReference type="EMBL" id="JACDTQ010002381">
    <property type="protein sequence ID" value="KAF5919263.1"/>
    <property type="molecule type" value="Genomic_DNA"/>
</dbReference>
<reference evidence="2 3" key="1">
    <citation type="journal article" date="2020" name="Mol. Biol. Evol.">
        <title>Interspecific Gene Flow and the Evolution of Specialization in Black and White Rhinoceros.</title>
        <authorList>
            <person name="Moodley Y."/>
            <person name="Westbury M.V."/>
            <person name="Russo I.M."/>
            <person name="Gopalakrishnan S."/>
            <person name="Rakotoarivelo A."/>
            <person name="Olsen R.A."/>
            <person name="Prost S."/>
            <person name="Tunstall T."/>
            <person name="Ryder O.A."/>
            <person name="Dalen L."/>
            <person name="Bruford M.W."/>
        </authorList>
    </citation>
    <scope>NUCLEOTIDE SEQUENCE [LARGE SCALE GENOMIC DNA]</scope>
    <source>
        <strain evidence="2">SBR-YM</strain>
        <tissue evidence="2">Skin</tissue>
    </source>
</reference>
<name>A0A7J7EU90_DICBM</name>
<evidence type="ECO:0000313" key="3">
    <source>
        <dbReference type="Proteomes" id="UP000551758"/>
    </source>
</evidence>
<feature type="region of interest" description="Disordered" evidence="1">
    <location>
        <begin position="72"/>
        <end position="100"/>
    </location>
</feature>